<gene>
    <name evidence="2" type="ORF">GCM10007931_06750</name>
</gene>
<dbReference type="RefSeq" id="WP_170143421.1">
    <property type="nucleotide sequence ID" value="NZ_BSPV01000003.1"/>
</dbReference>
<protein>
    <submittedName>
        <fullName evidence="2">Protein MoxR</fullName>
    </submittedName>
</protein>
<dbReference type="EMBL" id="BSPV01000003">
    <property type="protein sequence ID" value="GLT13701.1"/>
    <property type="molecule type" value="Genomic_DNA"/>
</dbReference>
<reference evidence="3" key="1">
    <citation type="journal article" date="2019" name="Int. J. Syst. Evol. Microbiol.">
        <title>The Global Catalogue of Microorganisms (GCM) 10K type strain sequencing project: providing services to taxonomists for standard genome sequencing and annotation.</title>
        <authorList>
            <consortium name="The Broad Institute Genomics Platform"/>
            <consortium name="The Broad Institute Genome Sequencing Center for Infectious Disease"/>
            <person name="Wu L."/>
            <person name="Ma J."/>
        </authorList>
    </citation>
    <scope>NUCLEOTIDE SEQUENCE [LARGE SCALE GENOMIC DNA]</scope>
    <source>
        <strain evidence="3">NBRC 111146</strain>
    </source>
</reference>
<comment type="caution">
    <text evidence="2">The sequence shown here is derived from an EMBL/GenBank/DDBJ whole genome shotgun (WGS) entry which is preliminary data.</text>
</comment>
<dbReference type="InterPro" id="IPR002881">
    <property type="entry name" value="DUF58"/>
</dbReference>
<dbReference type="Pfam" id="PF01882">
    <property type="entry name" value="DUF58"/>
    <property type="match status" value="1"/>
</dbReference>
<name>A0ABQ6EL31_9VIBR</name>
<dbReference type="Proteomes" id="UP001157156">
    <property type="component" value="Unassembled WGS sequence"/>
</dbReference>
<dbReference type="PANTHER" id="PTHR33608:SF12">
    <property type="entry name" value="DUF58 DOMAIN-CONTAINING PROTEIN"/>
    <property type="match status" value="1"/>
</dbReference>
<evidence type="ECO:0000259" key="1">
    <source>
        <dbReference type="Pfam" id="PF01882"/>
    </source>
</evidence>
<proteinExistence type="predicted"/>
<evidence type="ECO:0000313" key="2">
    <source>
        <dbReference type="EMBL" id="GLT13701.1"/>
    </source>
</evidence>
<sequence>MATEVLDPRVYCDFAGLVKLQSQVHAFSFLPKMQAATVMSGRHSSRFRGRGLNFEELRHYQLGDDIRNLDWKVTVRTGKPHVRMYTEEKDRNVLLAVDQRSGMFFSSTEVMKSVVAAEIASLSGWRVLKDNDRVGFNIATPNYIVHQKSQRSQNDLLRELRLLARYNQALSVESVDVPQVQFSDWIKRIAQLKLKATTIVIISDWHDTTEQDIKHIQHLQRHNDVLSVLISDPMEESLPQTVSKKNWVIGDGHYQLSLDTSNKVLEANKTLQAQSNLKREQLIKIMAMNKMPLIELDTSGEHIKQFKRAMGGVI</sequence>
<feature type="domain" description="DUF58" evidence="1">
    <location>
        <begin position="56"/>
        <end position="241"/>
    </location>
</feature>
<accession>A0ABQ6EL31</accession>
<organism evidence="2 3">
    <name type="scientific">Vibrio algivorus</name>
    <dbReference type="NCBI Taxonomy" id="1667024"/>
    <lineage>
        <taxon>Bacteria</taxon>
        <taxon>Pseudomonadati</taxon>
        <taxon>Pseudomonadota</taxon>
        <taxon>Gammaproteobacteria</taxon>
        <taxon>Vibrionales</taxon>
        <taxon>Vibrionaceae</taxon>
        <taxon>Vibrio</taxon>
    </lineage>
</organism>
<keyword evidence="3" id="KW-1185">Reference proteome</keyword>
<evidence type="ECO:0000313" key="3">
    <source>
        <dbReference type="Proteomes" id="UP001157156"/>
    </source>
</evidence>
<dbReference type="PANTHER" id="PTHR33608">
    <property type="entry name" value="BLL2464 PROTEIN"/>
    <property type="match status" value="1"/>
</dbReference>